<dbReference type="RefSeq" id="WP_138986926.1">
    <property type="nucleotide sequence ID" value="NZ_CP043869.1"/>
</dbReference>
<organism evidence="2 3">
    <name type="scientific">Neptunomonas concharum</name>
    <dbReference type="NCBI Taxonomy" id="1031538"/>
    <lineage>
        <taxon>Bacteria</taxon>
        <taxon>Pseudomonadati</taxon>
        <taxon>Pseudomonadota</taxon>
        <taxon>Gammaproteobacteria</taxon>
        <taxon>Oceanospirillales</taxon>
        <taxon>Oceanospirillaceae</taxon>
        <taxon>Neptunomonas</taxon>
    </lineage>
</organism>
<keyword evidence="3" id="KW-1185">Reference proteome</keyword>
<keyword evidence="1" id="KW-0175">Coiled coil</keyword>
<proteinExistence type="predicted"/>
<protein>
    <submittedName>
        <fullName evidence="2">Phosphatase</fullName>
    </submittedName>
</protein>
<evidence type="ECO:0000313" key="2">
    <source>
        <dbReference type="EMBL" id="QEQ97433.1"/>
    </source>
</evidence>
<reference evidence="2 3" key="1">
    <citation type="journal article" date="2019" name="Biochem. Eng. J.">
        <title>Metabolic engineering of the marine bacteria Neptunomonas concharum for the production of acetoin and meso-2,3-butanediol from acetate.</title>
        <authorList>
            <person name="Li W."/>
            <person name="Pu N."/>
            <person name="Liu C.-X."/>
            <person name="Yuan Q.-P."/>
            <person name="Li Z.-J."/>
        </authorList>
    </citation>
    <scope>NUCLEOTIDE SEQUENCE [LARGE SCALE GENOMIC DNA]</scope>
    <source>
        <strain evidence="2 3">JCM17730</strain>
    </source>
</reference>
<accession>A0A5P1RCV0</accession>
<dbReference type="AlphaFoldDB" id="A0A5P1RCV0"/>
<evidence type="ECO:0000256" key="1">
    <source>
        <dbReference type="SAM" id="Coils"/>
    </source>
</evidence>
<feature type="coiled-coil region" evidence="1">
    <location>
        <begin position="45"/>
        <end position="72"/>
    </location>
</feature>
<evidence type="ECO:0000313" key="3">
    <source>
        <dbReference type="Proteomes" id="UP000324760"/>
    </source>
</evidence>
<dbReference type="KEGG" id="ncu:F0U83_12300"/>
<dbReference type="EMBL" id="CP043869">
    <property type="protein sequence ID" value="QEQ97433.1"/>
    <property type="molecule type" value="Genomic_DNA"/>
</dbReference>
<dbReference type="Proteomes" id="UP000324760">
    <property type="component" value="Chromosome"/>
</dbReference>
<dbReference type="OrthoDB" id="5616525at2"/>
<name>A0A5P1RCV0_9GAMM</name>
<sequence>MSQKQTQHSQQVVATFRNKLPAALVSQLGDENFAMLELLVESAMSTAVLEELEKAADRVEKLSHEIRNFAEHYDA</sequence>
<gene>
    <name evidence="2" type="ORF">F0U83_12300</name>
</gene>